<keyword evidence="3" id="KW-1185">Reference proteome</keyword>
<accession>A0AAE1AP48</accession>
<sequence length="275" mass="31375">MVDCILLMADWGWGSLQEVRDIVQDFVKTNKIKTQFTEGRPGPRQPMARYFEPRAMRANITPRQVASRVGLFARPEPGPRQTGPSVIGLTSREEVLSTPKLFVGDACYLRKLSTFNFTIYNYGTDEVFCCLWRKHIASRGSNEVASCVVDYIEIMAKRNVKIVSLLSDNCGGKNQNRTIAFALWYSLTKYDMISIKHQFLVVGHKLNEGDSVHSAIENASRKIEIYTLPQWAATVRTVSPKRQYLVKEQTREDFTDFKQISETLPNLDLDKQRIG</sequence>
<dbReference type="PANTHER" id="PTHR10773:SF19">
    <property type="match status" value="1"/>
</dbReference>
<organism evidence="2 3">
    <name type="scientific">Elysia crispata</name>
    <name type="common">lettuce slug</name>
    <dbReference type="NCBI Taxonomy" id="231223"/>
    <lineage>
        <taxon>Eukaryota</taxon>
        <taxon>Metazoa</taxon>
        <taxon>Spiralia</taxon>
        <taxon>Lophotrochozoa</taxon>
        <taxon>Mollusca</taxon>
        <taxon>Gastropoda</taxon>
        <taxon>Heterobranchia</taxon>
        <taxon>Euthyneura</taxon>
        <taxon>Panpulmonata</taxon>
        <taxon>Sacoglossa</taxon>
        <taxon>Placobranchoidea</taxon>
        <taxon>Plakobranchidae</taxon>
        <taxon>Elysia</taxon>
    </lineage>
</organism>
<evidence type="ECO:0000313" key="2">
    <source>
        <dbReference type="EMBL" id="KAK3791170.1"/>
    </source>
</evidence>
<evidence type="ECO:0000259" key="1">
    <source>
        <dbReference type="Pfam" id="PF25273"/>
    </source>
</evidence>
<dbReference type="InterPro" id="IPR057191">
    <property type="entry name" value="DUF7869"/>
</dbReference>
<dbReference type="Pfam" id="PF25273">
    <property type="entry name" value="DUF7869"/>
    <property type="match status" value="1"/>
</dbReference>
<feature type="domain" description="DUF7869" evidence="1">
    <location>
        <begin position="122"/>
        <end position="241"/>
    </location>
</feature>
<comment type="caution">
    <text evidence="2">The sequence shown here is derived from an EMBL/GenBank/DDBJ whole genome shotgun (WGS) entry which is preliminary data.</text>
</comment>
<gene>
    <name evidence="2" type="ORF">RRG08_025025</name>
</gene>
<dbReference type="AlphaFoldDB" id="A0AAE1AP48"/>
<reference evidence="2" key="1">
    <citation type="journal article" date="2023" name="G3 (Bethesda)">
        <title>A reference genome for the long-term kleptoplast-retaining sea slug Elysia crispata morphotype clarki.</title>
        <authorList>
            <person name="Eastman K.E."/>
            <person name="Pendleton A.L."/>
            <person name="Shaikh M.A."/>
            <person name="Suttiyut T."/>
            <person name="Ogas R."/>
            <person name="Tomko P."/>
            <person name="Gavelis G."/>
            <person name="Widhalm J.R."/>
            <person name="Wisecaver J.H."/>
        </authorList>
    </citation>
    <scope>NUCLEOTIDE SEQUENCE</scope>
    <source>
        <strain evidence="2">ECLA1</strain>
    </source>
</reference>
<protein>
    <recommendedName>
        <fullName evidence="1">DUF7869 domain-containing protein</fullName>
    </recommendedName>
</protein>
<dbReference type="EMBL" id="JAWDGP010001483">
    <property type="protein sequence ID" value="KAK3791170.1"/>
    <property type="molecule type" value="Genomic_DNA"/>
</dbReference>
<proteinExistence type="predicted"/>
<evidence type="ECO:0000313" key="3">
    <source>
        <dbReference type="Proteomes" id="UP001283361"/>
    </source>
</evidence>
<dbReference type="PANTHER" id="PTHR10773">
    <property type="entry name" value="DNA-DIRECTED RNA POLYMERASES I, II, AND III SUBUNIT RPABC2"/>
    <property type="match status" value="1"/>
</dbReference>
<dbReference type="Proteomes" id="UP001283361">
    <property type="component" value="Unassembled WGS sequence"/>
</dbReference>
<name>A0AAE1AP48_9GAST</name>